<dbReference type="PATRIC" id="fig|1134806.3.peg.638"/>
<accession>J6KIQ8</accession>
<gene>
    <name evidence="1" type="ORF">HMPREF1348_00674</name>
</gene>
<sequence>MIYFTRKTMVMYKNKLENKQYCIRYILMIRWLKDQNRKEA</sequence>
<dbReference type="Proteomes" id="UP000006403">
    <property type="component" value="Unassembled WGS sequence"/>
</dbReference>
<evidence type="ECO:0000313" key="2">
    <source>
        <dbReference type="Proteomes" id="UP000006403"/>
    </source>
</evidence>
<reference evidence="1 2" key="1">
    <citation type="submission" date="2012-04" db="EMBL/GenBank/DDBJ databases">
        <authorList>
            <person name="Weinstock G."/>
            <person name="Sodergren E."/>
            <person name="Lobos E.A."/>
            <person name="Fulton L."/>
            <person name="Fulton R."/>
            <person name="Courtney L."/>
            <person name="Fronick C."/>
            <person name="O'Laughlin M."/>
            <person name="Godfrey J."/>
            <person name="Wilson R.M."/>
            <person name="Miner T."/>
            <person name="Farmer C."/>
            <person name="Delehaunty K."/>
            <person name="Cordes M."/>
            <person name="Minx P."/>
            <person name="Tomlinson C."/>
            <person name="Chen J."/>
            <person name="Wollam A."/>
            <person name="Pepin K.H."/>
            <person name="Bhonagiri V."/>
            <person name="Zhang X."/>
            <person name="Suruliraj S."/>
            <person name="Warren W."/>
            <person name="Mitreva M."/>
            <person name="Mardis E.R."/>
            <person name="Wilson R.K."/>
        </authorList>
    </citation>
    <scope>NUCLEOTIDE SEQUENCE [LARGE SCALE GENOMIC DNA]</scope>
    <source>
        <strain evidence="1 2">505</strain>
    </source>
</reference>
<organism evidence="1 2">
    <name type="scientific">Enterococcus faecium 505</name>
    <dbReference type="NCBI Taxonomy" id="1134806"/>
    <lineage>
        <taxon>Bacteria</taxon>
        <taxon>Bacillati</taxon>
        <taxon>Bacillota</taxon>
        <taxon>Bacilli</taxon>
        <taxon>Lactobacillales</taxon>
        <taxon>Enterococcaceae</taxon>
        <taxon>Enterococcus</taxon>
    </lineage>
</organism>
<dbReference type="EMBL" id="AMBL01000015">
    <property type="protein sequence ID" value="EJY46963.1"/>
    <property type="molecule type" value="Genomic_DNA"/>
</dbReference>
<name>J6KIQ8_ENTFC</name>
<dbReference type="HOGENOM" id="CLU_3289283_0_0_9"/>
<protein>
    <submittedName>
        <fullName evidence="1">Uncharacterized protein</fullName>
    </submittedName>
</protein>
<comment type="caution">
    <text evidence="1">The sequence shown here is derived from an EMBL/GenBank/DDBJ whole genome shotgun (WGS) entry which is preliminary data.</text>
</comment>
<proteinExistence type="predicted"/>
<dbReference type="AlphaFoldDB" id="J6KIQ8"/>
<evidence type="ECO:0000313" key="1">
    <source>
        <dbReference type="EMBL" id="EJY46963.1"/>
    </source>
</evidence>